<dbReference type="PROSITE" id="PS00440">
    <property type="entry name" value="ACYLTRANSF_C_2"/>
    <property type="match status" value="1"/>
</dbReference>
<evidence type="ECO:0000256" key="17">
    <source>
        <dbReference type="ARBA" id="ARBA00073438"/>
    </source>
</evidence>
<keyword evidence="5 19" id="KW-0808">Transferase</keyword>
<gene>
    <name evidence="21" type="ORF">CLIB1423_16S02168</name>
</gene>
<dbReference type="PANTHER" id="PTHR22589:SF103">
    <property type="entry name" value="CARNITINE O-ACETYL-TRANSFERASE, ISOFORM A-RELATED"/>
    <property type="match status" value="1"/>
</dbReference>
<comment type="subcellular location">
    <subcellularLocation>
        <location evidence="2">Mitochondrion inner membrane</location>
        <topology evidence="2">Peripheral membrane protein</topology>
        <orientation evidence="2">Matrix side</orientation>
    </subcellularLocation>
    <subcellularLocation>
        <location evidence="1">Peroxisome</location>
    </subcellularLocation>
</comment>
<evidence type="ECO:0000256" key="13">
    <source>
        <dbReference type="ARBA" id="ARBA00023315"/>
    </source>
</evidence>
<keyword evidence="7" id="KW-0276">Fatty acid metabolism</keyword>
<dbReference type="InterPro" id="IPR023213">
    <property type="entry name" value="CAT-like_dom_sf"/>
</dbReference>
<comment type="function">
    <text evidence="15">Carnitine acetylase is specific for short chain fatty acids. Carnitine acetylase seems to affect the flux through the pyruvate dehydrogenase complex. It may be involved as well in the transport of acetyl-CoA into mitochondria.</text>
</comment>
<feature type="active site" description="Proton acceptor" evidence="18">
    <location>
        <position position="332"/>
    </location>
</feature>
<dbReference type="GO" id="GO:0009437">
    <property type="term" value="P:carnitine metabolic process"/>
    <property type="evidence" value="ECO:0007669"/>
    <property type="project" value="TreeGrafter"/>
</dbReference>
<evidence type="ECO:0000256" key="14">
    <source>
        <dbReference type="ARBA" id="ARBA00052702"/>
    </source>
</evidence>
<dbReference type="PROSITE" id="PS00439">
    <property type="entry name" value="ACYLTRANSF_C_1"/>
    <property type="match status" value="1"/>
</dbReference>
<comment type="similarity">
    <text evidence="3 19">Belongs to the carnitine/choline acetyltransferase family.</text>
</comment>
<evidence type="ECO:0000256" key="10">
    <source>
        <dbReference type="ARBA" id="ARBA00023128"/>
    </source>
</evidence>
<keyword evidence="22" id="KW-1185">Reference proteome</keyword>
<keyword evidence="12" id="KW-0576">Peroxisome</keyword>
<evidence type="ECO:0000256" key="1">
    <source>
        <dbReference type="ARBA" id="ARBA00004275"/>
    </source>
</evidence>
<feature type="domain" description="Choline/carnitine acyltransferase" evidence="20">
    <location>
        <begin position="35"/>
        <end position="606"/>
    </location>
</feature>
<proteinExistence type="inferred from homology"/>
<dbReference type="EC" id="2.3.1.7" evidence="16"/>
<dbReference type="InterPro" id="IPR039551">
    <property type="entry name" value="Cho/carn_acyl_trans"/>
</dbReference>
<evidence type="ECO:0000256" key="4">
    <source>
        <dbReference type="ARBA" id="ARBA00022448"/>
    </source>
</evidence>
<accession>A0A9P0QU95</accession>
<evidence type="ECO:0000313" key="22">
    <source>
        <dbReference type="Proteomes" id="UP000837801"/>
    </source>
</evidence>
<comment type="catalytic activity">
    <reaction evidence="14">
        <text>(R)-carnitine + acetyl-CoA = O-acetyl-(R)-carnitine + CoA</text>
        <dbReference type="Rhea" id="RHEA:21136"/>
        <dbReference type="ChEBI" id="CHEBI:16347"/>
        <dbReference type="ChEBI" id="CHEBI:57287"/>
        <dbReference type="ChEBI" id="CHEBI:57288"/>
        <dbReference type="ChEBI" id="CHEBI:57589"/>
        <dbReference type="EC" id="2.3.1.7"/>
    </reaction>
</comment>
<dbReference type="PANTHER" id="PTHR22589">
    <property type="entry name" value="CARNITINE O-ACYLTRANSFERASE"/>
    <property type="match status" value="1"/>
</dbReference>
<keyword evidence="8" id="KW-0809">Transit peptide</keyword>
<dbReference type="InterPro" id="IPR042231">
    <property type="entry name" value="Cho/carn_acyl_trans_2"/>
</dbReference>
<dbReference type="AlphaFoldDB" id="A0A9P0QU95"/>
<dbReference type="Gene3D" id="3.30.559.10">
    <property type="entry name" value="Chloramphenicol acetyltransferase-like domain"/>
    <property type="match status" value="1"/>
</dbReference>
<keyword evidence="13 19" id="KW-0012">Acyltransferase</keyword>
<keyword evidence="9" id="KW-0443">Lipid metabolism</keyword>
<evidence type="ECO:0000256" key="12">
    <source>
        <dbReference type="ARBA" id="ARBA00023140"/>
    </source>
</evidence>
<evidence type="ECO:0000256" key="9">
    <source>
        <dbReference type="ARBA" id="ARBA00023098"/>
    </source>
</evidence>
<evidence type="ECO:0000256" key="19">
    <source>
        <dbReference type="RuleBase" id="RU003801"/>
    </source>
</evidence>
<dbReference type="GO" id="GO:0005743">
    <property type="term" value="C:mitochondrial inner membrane"/>
    <property type="evidence" value="ECO:0007669"/>
    <property type="project" value="UniProtKB-SubCell"/>
</dbReference>
<evidence type="ECO:0000256" key="8">
    <source>
        <dbReference type="ARBA" id="ARBA00022946"/>
    </source>
</evidence>
<dbReference type="GO" id="GO:0005777">
    <property type="term" value="C:peroxisome"/>
    <property type="evidence" value="ECO:0007669"/>
    <property type="project" value="UniProtKB-SubCell"/>
</dbReference>
<evidence type="ECO:0000256" key="11">
    <source>
        <dbReference type="ARBA" id="ARBA00023136"/>
    </source>
</evidence>
<evidence type="ECO:0000256" key="2">
    <source>
        <dbReference type="ARBA" id="ARBA00004443"/>
    </source>
</evidence>
<keyword evidence="4" id="KW-0813">Transport</keyword>
<evidence type="ECO:0000256" key="18">
    <source>
        <dbReference type="PIRSR" id="PIRSR600542-1"/>
    </source>
</evidence>
<dbReference type="EMBL" id="CAKXYY010000016">
    <property type="protein sequence ID" value="CAH2354415.1"/>
    <property type="molecule type" value="Genomic_DNA"/>
</dbReference>
<evidence type="ECO:0000256" key="3">
    <source>
        <dbReference type="ARBA" id="ARBA00005232"/>
    </source>
</evidence>
<dbReference type="OrthoDB" id="240216at2759"/>
<dbReference type="Gene3D" id="3.30.559.70">
    <property type="entry name" value="Choline/Carnitine o-acyltransferase, domain 2"/>
    <property type="match status" value="1"/>
</dbReference>
<name>A0A9P0QU95_9ASCO</name>
<dbReference type="Proteomes" id="UP000837801">
    <property type="component" value="Unassembled WGS sequence"/>
</dbReference>
<dbReference type="FunFam" id="3.30.559.70:FF:000007">
    <property type="entry name" value="Carnitine O-acetyltransferase, mitochondrial"/>
    <property type="match status" value="1"/>
</dbReference>
<reference evidence="21" key="1">
    <citation type="submission" date="2022-03" db="EMBL/GenBank/DDBJ databases">
        <authorList>
            <person name="Legras J.-L."/>
            <person name="Devillers H."/>
            <person name="Grondin C."/>
        </authorList>
    </citation>
    <scope>NUCLEOTIDE SEQUENCE</scope>
    <source>
        <strain evidence="21">CLIB 1423</strain>
    </source>
</reference>
<evidence type="ECO:0000313" key="21">
    <source>
        <dbReference type="EMBL" id="CAH2354415.1"/>
    </source>
</evidence>
<evidence type="ECO:0000259" key="20">
    <source>
        <dbReference type="Pfam" id="PF00755"/>
    </source>
</evidence>
<comment type="caution">
    <text evidence="21">The sequence shown here is derived from an EMBL/GenBank/DDBJ whole genome shotgun (WGS) entry which is preliminary data.</text>
</comment>
<dbReference type="SUPFAM" id="SSF52777">
    <property type="entry name" value="CoA-dependent acyltransferases"/>
    <property type="match status" value="2"/>
</dbReference>
<keyword evidence="10" id="KW-0496">Mitochondrion</keyword>
<protein>
    <recommendedName>
        <fullName evidence="17">Carnitine O-acetyltransferase, mitochondrial</fullName>
        <ecNumber evidence="16">2.3.1.7</ecNumber>
    </recommendedName>
</protein>
<evidence type="ECO:0000256" key="7">
    <source>
        <dbReference type="ARBA" id="ARBA00022832"/>
    </source>
</evidence>
<organism evidence="21 22">
    <name type="scientific">[Candida] railenensis</name>
    <dbReference type="NCBI Taxonomy" id="45579"/>
    <lineage>
        <taxon>Eukaryota</taxon>
        <taxon>Fungi</taxon>
        <taxon>Dikarya</taxon>
        <taxon>Ascomycota</taxon>
        <taxon>Saccharomycotina</taxon>
        <taxon>Pichiomycetes</taxon>
        <taxon>Debaryomycetaceae</taxon>
        <taxon>Kurtzmaniella</taxon>
    </lineage>
</organism>
<dbReference type="InterPro" id="IPR000542">
    <property type="entry name" value="Carn_acyl_trans"/>
</dbReference>
<keyword evidence="11" id="KW-0472">Membrane</keyword>
<keyword evidence="6" id="KW-0999">Mitochondrion inner membrane</keyword>
<dbReference type="Pfam" id="PF00755">
    <property type="entry name" value="Carn_acyltransf"/>
    <property type="match status" value="1"/>
</dbReference>
<dbReference type="GO" id="GO:0006631">
    <property type="term" value="P:fatty acid metabolic process"/>
    <property type="evidence" value="ECO:0007669"/>
    <property type="project" value="UniProtKB-KW"/>
</dbReference>
<sequence length="627" mass="71278">MIKSLGRRIMPSIKQFSTSSLKGDLYRYQKDLPKLPVPTLDETAAKYLLSVQPLLTEEQFKATSEKVNDFVSAGGIGPILQERLENFAANPKVDNWLAESWDDYAYMGYRDPVVPYVSYFFSHKDVNNLIGKDQLLKATLISYYATQFLVDVQNETLEPEIIKGNPYCMNAFRFMFNNARVPHEVNDITNSYDGTKHRYFVAIINNHYYKIYHHNKNDDTPLTKAQLYKQFEFILNDVTKRGKAAPIGALTSLNRDEWLSSYTQLLKSPSSAASIEAIEASSFIVCLDSNSPITIKEKSANCWHGNGQNRYFDKPLEFLVGANGNSGFIGEHSRMDATPTVQLNNYILDKINKESPKDLIAEIEGLNVNVRELPVTSIPSVLPFDINPYVRSEIESAVVKFNKTIESHDEEVFQYQGYGKNLIKQFKVSPDAYVQMLMQLSYYKTTGKIRPTYESAATRKFLKGRTETGRSVSNESKKFVETWTDFNSTNEEKIATFQAACKQHVKYLGEAANGKGVDRHFLGLKNMLQPGEEVPAIFSDPVFSYSATWYLSTSQIPSEYFQSWGFSQVIDDGYGLAYMINSDWLHVHISCKKNNGLRSDVLKYYLTETANEMRDILKTSLPPKAKL</sequence>
<evidence type="ECO:0000256" key="6">
    <source>
        <dbReference type="ARBA" id="ARBA00022792"/>
    </source>
</evidence>
<evidence type="ECO:0000256" key="16">
    <source>
        <dbReference type="ARBA" id="ARBA00066910"/>
    </source>
</evidence>
<evidence type="ECO:0000256" key="5">
    <source>
        <dbReference type="ARBA" id="ARBA00022679"/>
    </source>
</evidence>
<dbReference type="GO" id="GO:0004092">
    <property type="term" value="F:carnitine O-acetyltransferase activity"/>
    <property type="evidence" value="ECO:0007669"/>
    <property type="project" value="UniProtKB-EC"/>
</dbReference>
<evidence type="ECO:0000256" key="15">
    <source>
        <dbReference type="ARBA" id="ARBA00053195"/>
    </source>
</evidence>